<feature type="region of interest" description="Disordered" evidence="1">
    <location>
        <begin position="1"/>
        <end position="36"/>
    </location>
</feature>
<evidence type="ECO:0000313" key="2">
    <source>
        <dbReference type="EMBL" id="MQM14427.1"/>
    </source>
</evidence>
<protein>
    <submittedName>
        <fullName evidence="2">Uncharacterized protein</fullName>
    </submittedName>
</protein>
<feature type="compositionally biased region" description="Low complexity" evidence="1">
    <location>
        <begin position="23"/>
        <end position="36"/>
    </location>
</feature>
<keyword evidence="3" id="KW-1185">Reference proteome</keyword>
<gene>
    <name evidence="2" type="ORF">Taro_047358</name>
</gene>
<evidence type="ECO:0000256" key="1">
    <source>
        <dbReference type="SAM" id="MobiDB-lite"/>
    </source>
</evidence>
<proteinExistence type="predicted"/>
<dbReference type="AlphaFoldDB" id="A0A843X0P7"/>
<name>A0A843X0P7_COLES</name>
<feature type="non-terminal residue" evidence="2">
    <location>
        <position position="1"/>
    </location>
</feature>
<evidence type="ECO:0000313" key="3">
    <source>
        <dbReference type="Proteomes" id="UP000652761"/>
    </source>
</evidence>
<comment type="caution">
    <text evidence="2">The sequence shown here is derived from an EMBL/GenBank/DDBJ whole genome shotgun (WGS) entry which is preliminary data.</text>
</comment>
<feature type="non-terminal residue" evidence="2">
    <location>
        <position position="73"/>
    </location>
</feature>
<dbReference type="Proteomes" id="UP000652761">
    <property type="component" value="Unassembled WGS sequence"/>
</dbReference>
<organism evidence="2 3">
    <name type="scientific">Colocasia esculenta</name>
    <name type="common">Wild taro</name>
    <name type="synonym">Arum esculentum</name>
    <dbReference type="NCBI Taxonomy" id="4460"/>
    <lineage>
        <taxon>Eukaryota</taxon>
        <taxon>Viridiplantae</taxon>
        <taxon>Streptophyta</taxon>
        <taxon>Embryophyta</taxon>
        <taxon>Tracheophyta</taxon>
        <taxon>Spermatophyta</taxon>
        <taxon>Magnoliopsida</taxon>
        <taxon>Liliopsida</taxon>
        <taxon>Araceae</taxon>
        <taxon>Aroideae</taxon>
        <taxon>Colocasieae</taxon>
        <taxon>Colocasia</taxon>
    </lineage>
</organism>
<reference evidence="2" key="1">
    <citation type="submission" date="2017-07" db="EMBL/GenBank/DDBJ databases">
        <title>Taro Niue Genome Assembly and Annotation.</title>
        <authorList>
            <person name="Atibalentja N."/>
            <person name="Keating K."/>
            <person name="Fields C.J."/>
        </authorList>
    </citation>
    <scope>NUCLEOTIDE SEQUENCE</scope>
    <source>
        <strain evidence="2">Niue_2</strain>
        <tissue evidence="2">Leaf</tissue>
    </source>
</reference>
<sequence length="73" mass="7629">INTATTRQLELSGPTPGKAVIATTTSNRHSSHNNSSTVPIRITTVVARGGKFFGVALSGCARQKLISGYDKVS</sequence>
<dbReference type="EMBL" id="NMUH01006086">
    <property type="protein sequence ID" value="MQM14427.1"/>
    <property type="molecule type" value="Genomic_DNA"/>
</dbReference>
<accession>A0A843X0P7</accession>